<evidence type="ECO:0000256" key="3">
    <source>
        <dbReference type="ARBA" id="ARBA00022917"/>
    </source>
</evidence>
<dbReference type="InterPro" id="IPR019815">
    <property type="entry name" value="Translation_initiation_fac_3_C"/>
</dbReference>
<dbReference type="SUPFAM" id="SSF54364">
    <property type="entry name" value="Translation initiation factor IF3, N-terminal domain"/>
    <property type="match status" value="1"/>
</dbReference>
<comment type="similarity">
    <text evidence="1">Belongs to the IF-3 family.</text>
</comment>
<evidence type="ECO:0000313" key="6">
    <source>
        <dbReference type="EMBL" id="GAP61806.1"/>
    </source>
</evidence>
<dbReference type="GO" id="GO:0043022">
    <property type="term" value="F:ribosome binding"/>
    <property type="evidence" value="ECO:0007669"/>
    <property type="project" value="TreeGrafter"/>
</dbReference>
<keyword evidence="3" id="KW-0648">Protein biosynthesis</keyword>
<dbReference type="PROSITE" id="PS00938">
    <property type="entry name" value="IF3"/>
    <property type="match status" value="1"/>
</dbReference>
<dbReference type="GO" id="GO:0016020">
    <property type="term" value="C:membrane"/>
    <property type="evidence" value="ECO:0007669"/>
    <property type="project" value="TreeGrafter"/>
</dbReference>
<dbReference type="EMBL" id="BBZA01000015">
    <property type="protein sequence ID" value="GAP61806.1"/>
    <property type="molecule type" value="Genomic_DNA"/>
</dbReference>
<dbReference type="GO" id="GO:0005829">
    <property type="term" value="C:cytosol"/>
    <property type="evidence" value="ECO:0007669"/>
    <property type="project" value="TreeGrafter"/>
</dbReference>
<evidence type="ECO:0000256" key="4">
    <source>
        <dbReference type="NCBIfam" id="TIGR00168"/>
    </source>
</evidence>
<proteinExistence type="inferred from homology"/>
<dbReference type="InParanoid" id="A0A0M8K7B1"/>
<dbReference type="Pfam" id="PF00707">
    <property type="entry name" value="IF3_C"/>
    <property type="match status" value="1"/>
</dbReference>
<dbReference type="GO" id="GO:0003743">
    <property type="term" value="F:translation initiation factor activity"/>
    <property type="evidence" value="ECO:0007669"/>
    <property type="project" value="UniProtKB-UniRule"/>
</dbReference>
<accession>A0A0M8K7B1</accession>
<keyword evidence="2 6" id="KW-0396">Initiation factor</keyword>
<dbReference type="NCBIfam" id="TIGR00168">
    <property type="entry name" value="infC"/>
    <property type="match status" value="1"/>
</dbReference>
<dbReference type="FunFam" id="3.30.110.10:FF:000001">
    <property type="entry name" value="Translation initiation factor IF-3"/>
    <property type="match status" value="1"/>
</dbReference>
<evidence type="ECO:0000256" key="1">
    <source>
        <dbReference type="ARBA" id="ARBA00005439"/>
    </source>
</evidence>
<dbReference type="InterPro" id="IPR019813">
    <property type="entry name" value="Translation_initiation_fac3_CS"/>
</dbReference>
<organism evidence="6 7">
    <name type="scientific">Ardenticatena maritima</name>
    <dbReference type="NCBI Taxonomy" id="872965"/>
    <lineage>
        <taxon>Bacteria</taxon>
        <taxon>Bacillati</taxon>
        <taxon>Chloroflexota</taxon>
        <taxon>Ardenticatenia</taxon>
        <taxon>Ardenticatenales</taxon>
        <taxon>Ardenticatenaceae</taxon>
        <taxon>Ardenticatena</taxon>
    </lineage>
</organism>
<dbReference type="SUPFAM" id="SSF55200">
    <property type="entry name" value="Translation initiation factor IF3, C-terminal domain"/>
    <property type="match status" value="1"/>
</dbReference>
<evidence type="ECO:0000313" key="7">
    <source>
        <dbReference type="Proteomes" id="UP000037784"/>
    </source>
</evidence>
<dbReference type="PANTHER" id="PTHR10938">
    <property type="entry name" value="TRANSLATION INITIATION FACTOR IF-3"/>
    <property type="match status" value="1"/>
</dbReference>
<dbReference type="InterPro" id="IPR036787">
    <property type="entry name" value="T_IF-3_N_sf"/>
</dbReference>
<dbReference type="AlphaFoldDB" id="A0A0M8K7B1"/>
<dbReference type="STRING" id="872965.SE16_10350"/>
<evidence type="ECO:0000259" key="5">
    <source>
        <dbReference type="Pfam" id="PF00707"/>
    </source>
</evidence>
<keyword evidence="7" id="KW-1185">Reference proteome</keyword>
<dbReference type="FunCoup" id="A0A0M8K7B1">
    <property type="interactions" value="424"/>
</dbReference>
<name>A0A0M8K7B1_9CHLR</name>
<dbReference type="InterPro" id="IPR001288">
    <property type="entry name" value="Translation_initiation_fac_3"/>
</dbReference>
<gene>
    <name evidence="6" type="primary">infC</name>
    <name evidence="6" type="ORF">ARMA_0229</name>
</gene>
<protein>
    <recommendedName>
        <fullName evidence="4">Translation initiation factor IF-3</fullName>
    </recommendedName>
</protein>
<dbReference type="Proteomes" id="UP000037784">
    <property type="component" value="Unassembled WGS sequence"/>
</dbReference>
<sequence>MCRVMNYSKFLYEQSKREREARKAQKQIEVKELRLRPKTDDHHIGFKLKQARKFIEKGHKVRIRVLFRGRERSHPEIGQELLMKVAEELSDIAVVEQKPVFEGRDMSMVLAPDTDKKKKK</sequence>
<reference evidence="6 7" key="1">
    <citation type="journal article" date="2015" name="Genome Announc.">
        <title>Draft Genome Sequence of a Heterotrophic Facultative Anaerobic Thermophilic Bacterium, Ardenticatena maritima Strain 110ST.</title>
        <authorList>
            <person name="Kawaichi S."/>
            <person name="Yoshida T."/>
            <person name="Sako Y."/>
            <person name="Nakamura R."/>
        </authorList>
    </citation>
    <scope>NUCLEOTIDE SEQUENCE [LARGE SCALE GENOMIC DNA]</scope>
    <source>
        <strain evidence="6 7">110S</strain>
    </source>
</reference>
<comment type="caution">
    <text evidence="6">The sequence shown here is derived from an EMBL/GenBank/DDBJ whole genome shotgun (WGS) entry which is preliminary data.</text>
</comment>
<dbReference type="GO" id="GO:0032790">
    <property type="term" value="P:ribosome disassembly"/>
    <property type="evidence" value="ECO:0007669"/>
    <property type="project" value="TreeGrafter"/>
</dbReference>
<evidence type="ECO:0000256" key="2">
    <source>
        <dbReference type="ARBA" id="ARBA00022540"/>
    </source>
</evidence>
<dbReference type="Gene3D" id="3.30.110.10">
    <property type="entry name" value="Translation initiation factor 3 (IF-3), C-terminal domain"/>
    <property type="match status" value="1"/>
</dbReference>
<dbReference type="PANTHER" id="PTHR10938:SF0">
    <property type="entry name" value="TRANSLATION INITIATION FACTOR IF-3, MITOCHONDRIAL"/>
    <property type="match status" value="1"/>
</dbReference>
<reference evidence="7" key="2">
    <citation type="submission" date="2015-08" db="EMBL/GenBank/DDBJ databases">
        <title>Draft Genome Sequence of a Heterotrophic Facultative Anaerobic Bacterium Ardenticatena maritima Strain 110S.</title>
        <authorList>
            <person name="Kawaichi S."/>
            <person name="Yoshida T."/>
            <person name="Sako Y."/>
            <person name="Nakamura R."/>
        </authorList>
    </citation>
    <scope>NUCLEOTIDE SEQUENCE [LARGE SCALE GENOMIC DNA]</scope>
    <source>
        <strain evidence="7">110S</strain>
    </source>
</reference>
<feature type="domain" description="Translation initiation factor 3 C-terminal" evidence="5">
    <location>
        <begin position="28"/>
        <end position="112"/>
    </location>
</feature>
<dbReference type="InterPro" id="IPR036788">
    <property type="entry name" value="T_IF-3_C_sf"/>
</dbReference>